<dbReference type="InterPro" id="IPR051244">
    <property type="entry name" value="TCAF"/>
</dbReference>
<dbReference type="AlphaFoldDB" id="A0A8H4Q9G8"/>
<dbReference type="PANTHER" id="PTHR15730">
    <property type="entry name" value="EXPERIMENTAL AUTOIMMUNE PROSTATITIS ANTIGEN 2-RELATED"/>
    <property type="match status" value="1"/>
</dbReference>
<reference evidence="3 4" key="1">
    <citation type="journal article" date="2020" name="G3 (Bethesda)">
        <title>Genetic Underpinnings of Host Manipulation by Ophiocordyceps as Revealed by Comparative Transcriptomics.</title>
        <authorList>
            <person name="Will I."/>
            <person name="Das B."/>
            <person name="Trinh T."/>
            <person name="Brachmann A."/>
            <person name="Ohm R.A."/>
            <person name="de Bekker C."/>
        </authorList>
    </citation>
    <scope>NUCLEOTIDE SEQUENCE [LARGE SCALE GENOMIC DNA]</scope>
    <source>
        <strain evidence="3 4">EC05</strain>
    </source>
</reference>
<organism evidence="3 4">
    <name type="scientific">Ophiocordyceps camponoti-floridani</name>
    <dbReference type="NCBI Taxonomy" id="2030778"/>
    <lineage>
        <taxon>Eukaryota</taxon>
        <taxon>Fungi</taxon>
        <taxon>Dikarya</taxon>
        <taxon>Ascomycota</taxon>
        <taxon>Pezizomycotina</taxon>
        <taxon>Sordariomycetes</taxon>
        <taxon>Hypocreomycetidae</taxon>
        <taxon>Hypocreales</taxon>
        <taxon>Ophiocordycipitaceae</taxon>
        <taxon>Ophiocordyceps</taxon>
    </lineage>
</organism>
<dbReference type="Pfam" id="PF13402">
    <property type="entry name" value="Peptidase_M60"/>
    <property type="match status" value="1"/>
</dbReference>
<sequence length="611" mass="70328">MARLKPRLSLLTTLLLINVSNATPFQNTTLHVTDRQQPTPPFSNTSTPLADLQVHQQSSTLYPLQKQTIWVRAGNAGPSTEMTLVLESPPLKGVGLSITHVSGGCEQTGLASERIRCEWRGVKESVDFHLEIGLRYDGFSSVERIEMPLTLTAYLDRHGPDVSFRRIHSLHWKIRYAERYEYNTSNNKYFPHPSVIRVKAVPRAADEARRLRQWFQWADFEPTGFYLRPQESLQMVVLGGSATGPRPDLLIGTPGLVNARRRSDNSLIGQQRIKPLKFGVNRISCPVGGIMYIRYAFPKESIPPPDVTVVLYGDEAAQPFPLFRQGITTDEQWGEMLRVTNIPYAELSGRRVMVTGLAEDAQRYAWLGQKQDELLETYESIINAQDRISGLFRHGSSARHRPSPLRPMVMQTSNGRNAHAWHLRAALPAREHQDIWRKASVENSWQLWHELGHQRQHIYTWSWPQVQESTVNIYALASRRMWPQRATEHGSSREWDEARRYLAERTVDFDHADHFVQLAMFDQLRQVFGDDFYHQLHALSRQSPTQRGPKEKKNFFMTRASLVARQDLSGFFEKWGMEPDEETLSWMRVLPEPRWDYTLTPAFVPVSVKQL</sequence>
<evidence type="ECO:0000256" key="1">
    <source>
        <dbReference type="SAM" id="SignalP"/>
    </source>
</evidence>
<dbReference type="SMART" id="SM01276">
    <property type="entry name" value="M60-like"/>
    <property type="match status" value="1"/>
</dbReference>
<dbReference type="InterPro" id="IPR035423">
    <property type="entry name" value="M60-like_N"/>
</dbReference>
<dbReference type="InterPro" id="IPR042279">
    <property type="entry name" value="Pep_M60_3"/>
</dbReference>
<dbReference type="Gene3D" id="1.10.390.30">
    <property type="entry name" value="Peptidase M60, enhancin-like domain 3"/>
    <property type="match status" value="1"/>
</dbReference>
<keyword evidence="1" id="KW-0732">Signal</keyword>
<dbReference type="InterPro" id="IPR031161">
    <property type="entry name" value="Peptidase_M60_dom"/>
</dbReference>
<dbReference type="PANTHER" id="PTHR15730:SF5">
    <property type="entry name" value="SI:CH211-210B2.2-RELATED"/>
    <property type="match status" value="1"/>
</dbReference>
<feature type="signal peptide" evidence="1">
    <location>
        <begin position="1"/>
        <end position="22"/>
    </location>
</feature>
<evidence type="ECO:0000259" key="2">
    <source>
        <dbReference type="PROSITE" id="PS51723"/>
    </source>
</evidence>
<accession>A0A8H4Q9G8</accession>
<feature type="domain" description="Peptidase M60" evidence="2">
    <location>
        <begin position="218"/>
        <end position="529"/>
    </location>
</feature>
<dbReference type="PROSITE" id="PS51723">
    <property type="entry name" value="PEPTIDASE_M60"/>
    <property type="match status" value="1"/>
</dbReference>
<keyword evidence="4" id="KW-1185">Reference proteome</keyword>
<dbReference type="Gene3D" id="2.60.120.1250">
    <property type="entry name" value="Peptidase M60, enhancin-like domain 1"/>
    <property type="match status" value="1"/>
</dbReference>
<evidence type="ECO:0000313" key="4">
    <source>
        <dbReference type="Proteomes" id="UP000562929"/>
    </source>
</evidence>
<feature type="chain" id="PRO_5034687676" evidence="1">
    <location>
        <begin position="23"/>
        <end position="611"/>
    </location>
</feature>
<proteinExistence type="predicted"/>
<dbReference type="OrthoDB" id="10260387at2759"/>
<dbReference type="Gene3D" id="3.40.390.80">
    <property type="entry name" value="Peptidase M60, enhancin-like domain 2"/>
    <property type="match status" value="1"/>
</dbReference>
<dbReference type="EMBL" id="JAACLJ010000002">
    <property type="protein sequence ID" value="KAF4591669.1"/>
    <property type="molecule type" value="Genomic_DNA"/>
</dbReference>
<name>A0A8H4Q9G8_9HYPO</name>
<evidence type="ECO:0000313" key="3">
    <source>
        <dbReference type="EMBL" id="KAF4591669.1"/>
    </source>
</evidence>
<dbReference type="Proteomes" id="UP000562929">
    <property type="component" value="Unassembled WGS sequence"/>
</dbReference>
<gene>
    <name evidence="3" type="ORF">GQ602_001968</name>
</gene>
<protein>
    <submittedName>
        <fullName evidence="3">Cell wall associated protein</fullName>
    </submittedName>
</protein>
<dbReference type="Pfam" id="PF17291">
    <property type="entry name" value="M60-like_N"/>
    <property type="match status" value="1"/>
</dbReference>
<comment type="caution">
    <text evidence="3">The sequence shown here is derived from an EMBL/GenBank/DDBJ whole genome shotgun (WGS) entry which is preliminary data.</text>
</comment>